<dbReference type="EMBL" id="LSSM01000719">
    <property type="protein sequence ID" value="OMJ28082.1"/>
    <property type="molecule type" value="Genomic_DNA"/>
</dbReference>
<evidence type="ECO:0000256" key="8">
    <source>
        <dbReference type="RuleBase" id="RU363111"/>
    </source>
</evidence>
<dbReference type="GO" id="GO:0000139">
    <property type="term" value="C:Golgi membrane"/>
    <property type="evidence" value="ECO:0007669"/>
    <property type="project" value="UniProtKB-SubCell"/>
</dbReference>
<keyword evidence="4 8" id="KW-0653">Protein transport</keyword>
<keyword evidence="3 8" id="KW-0812">Transmembrane</keyword>
<evidence type="ECO:0000313" key="9">
    <source>
        <dbReference type="EMBL" id="OMJ22104.1"/>
    </source>
</evidence>
<evidence type="ECO:0000313" key="11">
    <source>
        <dbReference type="Proteomes" id="UP000187429"/>
    </source>
</evidence>
<accession>A0A1R1Y5Q0</accession>
<comment type="similarity">
    <text evidence="7 8">Belongs to the SFT2 family.</text>
</comment>
<comment type="function">
    <text evidence="8">Nonessential protein required for the fusion of transport vesicles derived from the endocytic pathway with the Golgi complex.</text>
</comment>
<dbReference type="PANTHER" id="PTHR23137:SF6">
    <property type="entry name" value="VESICLE TRANSPORT PROTEIN"/>
    <property type="match status" value="1"/>
</dbReference>
<dbReference type="GO" id="GO:0016192">
    <property type="term" value="P:vesicle-mediated transport"/>
    <property type="evidence" value="ECO:0007669"/>
    <property type="project" value="InterPro"/>
</dbReference>
<keyword evidence="8" id="KW-0333">Golgi apparatus</keyword>
<feature type="transmembrane region" description="Helical" evidence="8">
    <location>
        <begin position="66"/>
        <end position="86"/>
    </location>
</feature>
<comment type="caution">
    <text evidence="8">Lacks conserved residue(s) required for the propagation of feature annotation.</text>
</comment>
<sequence length="98" mass="10618">MSLPFHVSSNNIGQGLPTDPFNNDPGMFGLSRTERYYAFGASMLGGFVLMLLASIMLFSARLTSFAVMYTVGNILCIFSLGFLVGFKKQISMSFAPGT</sequence>
<evidence type="ECO:0000256" key="4">
    <source>
        <dbReference type="ARBA" id="ARBA00022927"/>
    </source>
</evidence>
<evidence type="ECO:0000256" key="6">
    <source>
        <dbReference type="ARBA" id="ARBA00023136"/>
    </source>
</evidence>
<evidence type="ECO:0000256" key="2">
    <source>
        <dbReference type="ARBA" id="ARBA00022448"/>
    </source>
</evidence>
<keyword evidence="6 8" id="KW-0472">Membrane</keyword>
<proteinExistence type="inferred from homology"/>
<dbReference type="AlphaFoldDB" id="A0A1R1Y5Q0"/>
<evidence type="ECO:0000313" key="10">
    <source>
        <dbReference type="EMBL" id="OMJ28082.1"/>
    </source>
</evidence>
<reference evidence="9" key="1">
    <citation type="submission" date="2017-01" db="EMBL/GenBank/DDBJ databases">
        <authorList>
            <person name="Mah S.A."/>
            <person name="Swanson W.J."/>
            <person name="Moy G.W."/>
            <person name="Vacquier V.D."/>
        </authorList>
    </citation>
    <scope>NUCLEOTIDE SEQUENCE [LARGE SCALE GENOMIC DNA]</scope>
    <source>
        <strain evidence="9">ID-206-W2</strain>
    </source>
</reference>
<keyword evidence="5 8" id="KW-1133">Transmembrane helix</keyword>
<organism evidence="9 11">
    <name type="scientific">Smittium culicis</name>
    <dbReference type="NCBI Taxonomy" id="133412"/>
    <lineage>
        <taxon>Eukaryota</taxon>
        <taxon>Fungi</taxon>
        <taxon>Fungi incertae sedis</taxon>
        <taxon>Zoopagomycota</taxon>
        <taxon>Kickxellomycotina</taxon>
        <taxon>Harpellomycetes</taxon>
        <taxon>Harpellales</taxon>
        <taxon>Legeriomycetaceae</taxon>
        <taxon>Smittium</taxon>
    </lineage>
</organism>
<evidence type="ECO:0000256" key="3">
    <source>
        <dbReference type="ARBA" id="ARBA00022692"/>
    </source>
</evidence>
<name>A0A1R1Y5Q0_9FUNG</name>
<protein>
    <recommendedName>
        <fullName evidence="8">Protein transport protein SFT2</fullName>
    </recommendedName>
</protein>
<dbReference type="Pfam" id="PF04178">
    <property type="entry name" value="Got1"/>
    <property type="match status" value="1"/>
</dbReference>
<evidence type="ECO:0000256" key="1">
    <source>
        <dbReference type="ARBA" id="ARBA00004141"/>
    </source>
</evidence>
<dbReference type="PANTHER" id="PTHR23137">
    <property type="entry name" value="VESICLE TRANSPORT PROTEIN-RELATED"/>
    <property type="match status" value="1"/>
</dbReference>
<dbReference type="InterPro" id="IPR007305">
    <property type="entry name" value="Vesicle_transpt_Got1/SFT2"/>
</dbReference>
<reference evidence="11" key="2">
    <citation type="submission" date="2017-01" db="EMBL/GenBank/DDBJ databases">
        <authorList>
            <person name="Wang Y."/>
            <person name="White M."/>
            <person name="Kvist S."/>
            <person name="Moncalvo J.-M."/>
        </authorList>
    </citation>
    <scope>NUCLEOTIDE SEQUENCE [LARGE SCALE GENOMIC DNA]</scope>
    <source>
        <strain evidence="11">ID-206-W2</strain>
    </source>
</reference>
<dbReference type="EMBL" id="LSSM01002332">
    <property type="protein sequence ID" value="OMJ22104.1"/>
    <property type="molecule type" value="Genomic_DNA"/>
</dbReference>
<dbReference type="Proteomes" id="UP000187429">
    <property type="component" value="Unassembled WGS sequence"/>
</dbReference>
<keyword evidence="11" id="KW-1185">Reference proteome</keyword>
<comment type="caution">
    <text evidence="9">The sequence shown here is derived from an EMBL/GenBank/DDBJ whole genome shotgun (WGS) entry which is preliminary data.</text>
</comment>
<feature type="transmembrane region" description="Helical" evidence="8">
    <location>
        <begin position="36"/>
        <end position="60"/>
    </location>
</feature>
<dbReference type="OrthoDB" id="73614at2759"/>
<evidence type="ECO:0000256" key="7">
    <source>
        <dbReference type="ARBA" id="ARBA00025800"/>
    </source>
</evidence>
<keyword evidence="2 8" id="KW-0813">Transport</keyword>
<dbReference type="GO" id="GO:0015031">
    <property type="term" value="P:protein transport"/>
    <property type="evidence" value="ECO:0007669"/>
    <property type="project" value="UniProtKB-KW"/>
</dbReference>
<evidence type="ECO:0000256" key="5">
    <source>
        <dbReference type="ARBA" id="ARBA00022989"/>
    </source>
</evidence>
<comment type="subcellular location">
    <subcellularLocation>
        <location evidence="8">Golgi apparatus membrane</location>
        <topology evidence="8">Multi-pass membrane protein</topology>
    </subcellularLocation>
    <subcellularLocation>
        <location evidence="1">Membrane</location>
        <topology evidence="1">Multi-pass membrane protein</topology>
    </subcellularLocation>
</comment>
<dbReference type="InterPro" id="IPR011691">
    <property type="entry name" value="Vesicle_transpt_SFT2"/>
</dbReference>
<gene>
    <name evidence="10" type="ORF">AYI69_g2454</name>
    <name evidence="9" type="ORF">AYI69_g5529</name>
</gene>